<feature type="compositionally biased region" description="Gly residues" evidence="6">
    <location>
        <begin position="1072"/>
        <end position="1084"/>
    </location>
</feature>
<dbReference type="EC" id="1.2.1.-" evidence="5"/>
<dbReference type="InterPro" id="IPR010080">
    <property type="entry name" value="Thioester_reductase-like_dom"/>
</dbReference>
<dbReference type="InterPro" id="IPR036291">
    <property type="entry name" value="NAD(P)-bd_dom_sf"/>
</dbReference>
<dbReference type="InterPro" id="IPR036736">
    <property type="entry name" value="ACP-like_sf"/>
</dbReference>
<evidence type="ECO:0000256" key="2">
    <source>
        <dbReference type="ARBA" id="ARBA00022553"/>
    </source>
</evidence>
<dbReference type="NCBIfam" id="TIGR01746">
    <property type="entry name" value="Thioester-redct"/>
    <property type="match status" value="1"/>
</dbReference>
<dbReference type="InterPro" id="IPR046407">
    <property type="entry name" value="CAR"/>
</dbReference>
<comment type="catalytic activity">
    <reaction evidence="5">
        <text>a carboxylate + ATP + NADPH + H(+) = an aldehyde + AMP + diphosphate + NADP(+)</text>
        <dbReference type="Rhea" id="RHEA:50916"/>
        <dbReference type="ChEBI" id="CHEBI:15378"/>
        <dbReference type="ChEBI" id="CHEBI:17478"/>
        <dbReference type="ChEBI" id="CHEBI:29067"/>
        <dbReference type="ChEBI" id="CHEBI:30616"/>
        <dbReference type="ChEBI" id="CHEBI:33019"/>
        <dbReference type="ChEBI" id="CHEBI:57783"/>
        <dbReference type="ChEBI" id="CHEBI:58349"/>
        <dbReference type="ChEBI" id="CHEBI:456215"/>
    </reaction>
</comment>
<feature type="binding site" evidence="5">
    <location>
        <position position="969"/>
    </location>
    <ligand>
        <name>NADP(+)</name>
        <dbReference type="ChEBI" id="CHEBI:58349"/>
    </ligand>
</feature>
<evidence type="ECO:0000256" key="4">
    <source>
        <dbReference type="ARBA" id="ARBA00022840"/>
    </source>
</evidence>
<dbReference type="SMART" id="SM00823">
    <property type="entry name" value="PKS_PP"/>
    <property type="match status" value="1"/>
</dbReference>
<dbReference type="SUPFAM" id="SSF51735">
    <property type="entry name" value="NAD(P)-binding Rossmann-fold domains"/>
    <property type="match status" value="1"/>
</dbReference>
<feature type="binding site" evidence="5">
    <location>
        <begin position="527"/>
        <end position="530"/>
    </location>
    <ligand>
        <name>AMP</name>
        <dbReference type="ChEBI" id="CHEBI:456215"/>
    </ligand>
</feature>
<dbReference type="Gene3D" id="3.40.50.720">
    <property type="entry name" value="NAD(P)-binding Rossmann-like Domain"/>
    <property type="match status" value="1"/>
</dbReference>
<comment type="caution">
    <text evidence="8">The sequence shown here is derived from an EMBL/GenBank/DDBJ whole genome shotgun (WGS) entry which is preliminary data.</text>
</comment>
<comment type="caution">
    <text evidence="5">Lacks conserved residue(s) required for the propagation of feature annotation.</text>
</comment>
<evidence type="ECO:0000259" key="7">
    <source>
        <dbReference type="PROSITE" id="PS50075"/>
    </source>
</evidence>
<dbReference type="InterPro" id="IPR009081">
    <property type="entry name" value="PP-bd_ACP"/>
</dbReference>
<dbReference type="InterPro" id="IPR042099">
    <property type="entry name" value="ANL_N_sf"/>
</dbReference>
<keyword evidence="3 5" id="KW-0547">Nucleotide-binding</keyword>
<accession>A0ABS9SX74</accession>
<protein>
    <recommendedName>
        <fullName evidence="5">Carboxylic acid reductase</fullName>
        <shortName evidence="5">CAR</shortName>
        <ecNumber evidence="5">1.2.1.-</ecNumber>
    </recommendedName>
    <alternativeName>
        <fullName evidence="5">ATP/NADPH-dependent carboxylic acid reductase</fullName>
    </alternativeName>
</protein>
<name>A0ABS9SX74_9ACTN</name>
<dbReference type="CDD" id="cd05235">
    <property type="entry name" value="SDR_e1"/>
    <property type="match status" value="1"/>
</dbReference>
<feature type="binding site" evidence="5">
    <location>
        <begin position="438"/>
        <end position="439"/>
    </location>
    <ligand>
        <name>AMP</name>
        <dbReference type="ChEBI" id="CHEBI:456215"/>
    </ligand>
</feature>
<reference evidence="8" key="2">
    <citation type="journal article" date="2023" name="Int. J. Syst. Evol. Microbiol.">
        <title>Streptomyces marispadix sp. nov., isolated from marine beach sediment of the Northern Coast of Portugal.</title>
        <authorList>
            <person name="dos Santos J.D.N."/>
            <person name="Vitorino I.R."/>
            <person name="Kallscheuer N."/>
            <person name="Srivastava A."/>
            <person name="Krautwurst S."/>
            <person name="Marz M."/>
            <person name="Jogler C."/>
            <person name="Lobo Da Cunha A."/>
            <person name="Catita J."/>
            <person name="Goncalves H."/>
            <person name="Gonzalez I."/>
            <person name="Reyes F."/>
            <person name="Lage O.M."/>
        </authorList>
    </citation>
    <scope>NUCLEOTIDE SEQUENCE</scope>
    <source>
        <strain evidence="8">M600PL45_2</strain>
    </source>
</reference>
<dbReference type="InterPro" id="IPR000873">
    <property type="entry name" value="AMP-dep_synth/lig_dom"/>
</dbReference>
<dbReference type="Gene3D" id="3.40.50.12780">
    <property type="entry name" value="N-terminal domain of ligase-like"/>
    <property type="match status" value="1"/>
</dbReference>
<dbReference type="Pfam" id="PF00501">
    <property type="entry name" value="AMP-binding"/>
    <property type="match status" value="1"/>
</dbReference>
<feature type="binding site" evidence="5">
    <location>
        <begin position="929"/>
        <end position="931"/>
    </location>
    <ligand>
        <name>NADP(+)</name>
        <dbReference type="ChEBI" id="CHEBI:58349"/>
    </ligand>
</feature>
<dbReference type="PROSITE" id="PS00455">
    <property type="entry name" value="AMP_BINDING"/>
    <property type="match status" value="1"/>
</dbReference>
<comment type="function">
    <text evidence="5">Catalyzes the ATP- and NADPH-dependent reduction of carboxylic acids to the corresponding aldehydes.</text>
</comment>
<feature type="binding site" evidence="5">
    <location>
        <position position="1031"/>
    </location>
    <ligand>
        <name>NADP(+)</name>
        <dbReference type="ChEBI" id="CHEBI:58349"/>
    </ligand>
</feature>
<keyword evidence="1 5" id="KW-0596">Phosphopantetheine</keyword>
<dbReference type="PROSITE" id="PS50075">
    <property type="entry name" value="CARRIER"/>
    <property type="match status" value="1"/>
</dbReference>
<sequence length="1243" mass="132948">MAVKAQAQGEDGDEDASGVPERSPAERRAARLYEVDRQFRDAKPLDEVTDAIREPGIGLPRIMATVMAGYADRPAFAERVQKLVTDPDTGRTALELLPEFHAVTYREVRSRIQALASELASDPKCPAGAGDFVCTLGFTSGDYATVDLACVHLGLVSVPLHAGAGVGVLGPIVAETAPRILATSLELLDTAVELALGVEGEAAASLRRLIVFDCELAADEHRERYEAAARRLAAAGSPVAMDVLNSMLERGSSLPDAPLCTSVGEDSLTSLLYTSGSTGAPKGAMYTQRLATYLWGASWRKTDTPVITLNYLPMSHLAGRYMLFSTLSAGGTVHFTARSDLSLLFEDMSLVRPTDLMLVPRISEMVFQQYQSEVDRRVSGGSGGSGGGSRAAVEAEVRTQWREQVLGGRIVRVMCGSAPLDAETAAFLEACLELKPLDGYGATEAGMITTGHRLAPPVIDYKLADVPELGYFGTDSPYPRGELRVKTEMIMAGYYKRPDATAAAFDEDGYYRTGDIMALTGPGELVYVDRTKNVLKLSQGELVAVSRLETVFAESPLIRQVFVYGSSERSYLLAVVVPTPDAVERAESDGRTGALKSALSGELQRTAKEAGLNSYEIPRDFIVETEPFSIANGLLTDAGKLARPMAKARYARRLEQLYTDIAAEQSSELRALRREGRGRPVQETVGRAVRSLLGCSSTDLDPGVHFTDLGGDSLSALSFSRLLYDIYGVEVPVGFVTGPTTDLRRLAGYVESRLGSSCPARPTYATVHGAGAGAADGTAQADGTGAREAGRAPEVRAEDLTLEKFIDAAVLDEAKALPRSRQGNPVRTVLLTGANGYLGRFLCLEWLQRLAERGGTLVCVVRGADDEEAHRRLDAAFDTGDPELLARYRQSTAAGRLEVLAGDLDEPNLGLDGATWDRLAADVDLIAHPAALVNHVLPYDQLFGPNVAGTAELIRLAVTTQIKPFVFVSSMAAGTQLPGPLTEDGDIRAAVPVRRIDSSYAGGYGTSKWAGEVLLREAHDLCGLPCAVFRSDMILAHSRYRGQLNVPDLFTRLMLSLVATGIAPSSFYKTGVDGGDGGDGGSAGEGERGGGRGGRSPRPHFDGLPADFTAEAVAAIAERFTHGGFDTYNVVNPHDDGVSLDVLVDWLADSARPIQHIDDYGEWLARFETALRGLPEEQRQHSLLPLLDAFREPMRATAGAGVPVERFSDAVREAGVGDDGSIPRLGPSLIAKYTADLRHLGLL</sequence>
<keyword evidence="2 5" id="KW-0597">Phosphoprotein</keyword>
<dbReference type="RefSeq" id="WP_241058880.1">
    <property type="nucleotide sequence ID" value="NZ_JAKWJU010000002.1"/>
</dbReference>
<feature type="binding site" evidence="5">
    <location>
        <begin position="835"/>
        <end position="838"/>
    </location>
    <ligand>
        <name>NADP(+)</name>
        <dbReference type="ChEBI" id="CHEBI:58349"/>
    </ligand>
</feature>
<dbReference type="InterPro" id="IPR020806">
    <property type="entry name" value="PKS_PP-bd"/>
</dbReference>
<evidence type="ECO:0000256" key="5">
    <source>
        <dbReference type="HAMAP-Rule" id="MF_02247"/>
    </source>
</evidence>
<dbReference type="Pfam" id="PF23562">
    <property type="entry name" value="AMP-binding_C_3"/>
    <property type="match status" value="1"/>
</dbReference>
<dbReference type="Gene3D" id="1.10.1200.10">
    <property type="entry name" value="ACP-like"/>
    <property type="match status" value="1"/>
</dbReference>
<dbReference type="EMBL" id="JAKWJU010000002">
    <property type="protein sequence ID" value="MCH6160855.1"/>
    <property type="molecule type" value="Genomic_DNA"/>
</dbReference>
<feature type="binding site" evidence="5">
    <location>
        <position position="872"/>
    </location>
    <ligand>
        <name>NADP(+)</name>
        <dbReference type="ChEBI" id="CHEBI:58349"/>
    </ligand>
</feature>
<feature type="binding site" evidence="5">
    <location>
        <position position="316"/>
    </location>
    <ligand>
        <name>AMP</name>
        <dbReference type="ChEBI" id="CHEBI:456215"/>
    </ligand>
</feature>
<keyword evidence="4 5" id="KW-0067">ATP-binding</keyword>
<comment type="similarity">
    <text evidence="5">Belongs to the ATP-dependent AMP-binding enzyme family. Carboxylic acid reductase subfamily.</text>
</comment>
<dbReference type="PANTHER" id="PTHR43272">
    <property type="entry name" value="LONG-CHAIN-FATTY-ACID--COA LIGASE"/>
    <property type="match status" value="1"/>
</dbReference>
<feature type="binding site" evidence="5">
    <location>
        <position position="536"/>
    </location>
    <ligand>
        <name>AMP</name>
        <dbReference type="ChEBI" id="CHEBI:456215"/>
    </ligand>
</feature>
<evidence type="ECO:0000256" key="1">
    <source>
        <dbReference type="ARBA" id="ARBA00022450"/>
    </source>
</evidence>
<evidence type="ECO:0000256" key="6">
    <source>
        <dbReference type="SAM" id="MobiDB-lite"/>
    </source>
</evidence>
<keyword evidence="5" id="KW-0521">NADP</keyword>
<dbReference type="NCBIfam" id="NF041592">
    <property type="entry name" value="carboxyl_red"/>
    <property type="match status" value="1"/>
</dbReference>
<feature type="binding site" evidence="5">
    <location>
        <position position="640"/>
    </location>
    <ligand>
        <name>AMP</name>
        <dbReference type="ChEBI" id="CHEBI:456215"/>
    </ligand>
</feature>
<dbReference type="HAMAP" id="MF_02247">
    <property type="entry name" value="Carbox_acid_reduct"/>
    <property type="match status" value="1"/>
</dbReference>
<feature type="binding site" evidence="5">
    <location>
        <position position="443"/>
    </location>
    <ligand>
        <name>AMP</name>
        <dbReference type="ChEBI" id="CHEBI:456215"/>
    </ligand>
</feature>
<dbReference type="SUPFAM" id="SSF56801">
    <property type="entry name" value="Acetyl-CoA synthetase-like"/>
    <property type="match status" value="1"/>
</dbReference>
<evidence type="ECO:0000313" key="9">
    <source>
        <dbReference type="Proteomes" id="UP001166784"/>
    </source>
</evidence>
<keyword evidence="9" id="KW-1185">Reference proteome</keyword>
<dbReference type="InterPro" id="IPR020845">
    <property type="entry name" value="AMP-binding_CS"/>
</dbReference>
<feature type="region of interest" description="Disordered" evidence="6">
    <location>
        <begin position="1071"/>
        <end position="1102"/>
    </location>
</feature>
<dbReference type="SUPFAM" id="SSF47336">
    <property type="entry name" value="ACP-like"/>
    <property type="match status" value="1"/>
</dbReference>
<feature type="modified residue" description="O-(pantetheine 4'-phosphoryl)serine" evidence="5">
    <location>
        <position position="713"/>
    </location>
</feature>
<feature type="binding site" evidence="5">
    <location>
        <position position="1004"/>
    </location>
    <ligand>
        <name>NADP(+)</name>
        <dbReference type="ChEBI" id="CHEBI:58349"/>
    </ligand>
</feature>
<proteinExistence type="inferred from homology"/>
<reference evidence="8" key="1">
    <citation type="submission" date="2022-03" db="EMBL/GenBank/DDBJ databases">
        <authorList>
            <person name="Santos J.D.N."/>
            <person name="Kallscheuer N."/>
            <person name="Jogler C."/>
            <person name="Lage O.M."/>
        </authorList>
    </citation>
    <scope>NUCLEOTIDE SEQUENCE</scope>
    <source>
        <strain evidence="8">M600PL45_2</strain>
    </source>
</reference>
<dbReference type="InterPro" id="IPR013120">
    <property type="entry name" value="FAR_NAD-bd"/>
</dbReference>
<evidence type="ECO:0000313" key="8">
    <source>
        <dbReference type="EMBL" id="MCH6160855.1"/>
    </source>
</evidence>
<dbReference type="Pfam" id="PF07993">
    <property type="entry name" value="NAD_binding_4"/>
    <property type="match status" value="1"/>
</dbReference>
<dbReference type="Pfam" id="PF00550">
    <property type="entry name" value="PP-binding"/>
    <property type="match status" value="1"/>
</dbReference>
<feature type="binding site" evidence="5">
    <location>
        <position position="1008"/>
    </location>
    <ligand>
        <name>NADP(+)</name>
        <dbReference type="ChEBI" id="CHEBI:58349"/>
    </ligand>
</feature>
<feature type="binding site" evidence="5">
    <location>
        <position position="862"/>
    </location>
    <ligand>
        <name>NADP(+)</name>
        <dbReference type="ChEBI" id="CHEBI:58349"/>
    </ligand>
</feature>
<keyword evidence="5" id="KW-0560">Oxidoreductase</keyword>
<feature type="binding site" evidence="5">
    <location>
        <position position="515"/>
    </location>
    <ligand>
        <name>AMP</name>
        <dbReference type="ChEBI" id="CHEBI:456215"/>
    </ligand>
</feature>
<comment type="cofactor">
    <cofactor evidence="5">
        <name>pantetheine 4'-phosphate</name>
        <dbReference type="ChEBI" id="CHEBI:47942"/>
    </cofactor>
    <text evidence="5">Binds 1 phosphopantetheine covalently.</text>
</comment>
<feature type="region of interest" description="Disordered" evidence="6">
    <location>
        <begin position="1"/>
        <end position="27"/>
    </location>
</feature>
<feature type="binding site" evidence="5">
    <location>
        <position position="417"/>
    </location>
    <ligand>
        <name>AMP</name>
        <dbReference type="ChEBI" id="CHEBI:456215"/>
    </ligand>
</feature>
<feature type="domain" description="Carrier" evidence="7">
    <location>
        <begin position="679"/>
        <end position="754"/>
    </location>
</feature>
<gene>
    <name evidence="5" type="primary">car</name>
    <name evidence="8" type="ORF">MMA15_10725</name>
</gene>
<dbReference type="Proteomes" id="UP001166784">
    <property type="component" value="Unassembled WGS sequence"/>
</dbReference>
<dbReference type="PANTHER" id="PTHR43272:SF33">
    <property type="entry name" value="AMP-BINDING DOMAIN-CONTAINING PROTEIN-RELATED"/>
    <property type="match status" value="1"/>
</dbReference>
<evidence type="ECO:0000256" key="3">
    <source>
        <dbReference type="ARBA" id="ARBA00022741"/>
    </source>
</evidence>
<comment type="domain">
    <text evidence="5">The N-terminal domain likely catalyzes substrate activation by formation of an initial acyl-AMP intermediate, the central region contains the phosphopantetheine attachment site, and the C-terminal domain catalyzes the reduction by NADPH of the intermediate thioester formed from the attack of the phosphopantetheine thiol at the carbonyl carbon of acyl-AMP.</text>
</comment>
<organism evidence="8 9">
    <name type="scientific">Streptomyces marispadix</name>
    <dbReference type="NCBI Taxonomy" id="2922868"/>
    <lineage>
        <taxon>Bacteria</taxon>
        <taxon>Bacillati</taxon>
        <taxon>Actinomycetota</taxon>
        <taxon>Actinomycetes</taxon>
        <taxon>Kitasatosporales</taxon>
        <taxon>Streptomycetaceae</taxon>
        <taxon>Streptomyces</taxon>
    </lineage>
</organism>